<protein>
    <submittedName>
        <fullName evidence="2">Uncharacterized protein</fullName>
    </submittedName>
</protein>
<dbReference type="Proteomes" id="UP000231994">
    <property type="component" value="Chromosome"/>
</dbReference>
<feature type="region of interest" description="Disordered" evidence="1">
    <location>
        <begin position="1"/>
        <end position="22"/>
    </location>
</feature>
<dbReference type="EMBL" id="CP024932">
    <property type="protein sequence ID" value="ATZ08312.1"/>
    <property type="molecule type" value="Genomic_DNA"/>
</dbReference>
<dbReference type="RefSeq" id="WP_100618794.1">
    <property type="nucleotide sequence ID" value="NZ_CP024932.1"/>
</dbReference>
<gene>
    <name evidence="2" type="ORF">A9D01_05570</name>
</gene>
<reference evidence="2 3" key="1">
    <citation type="submission" date="2017-11" db="EMBL/GenBank/DDBJ databases">
        <title>Whole genome sequencing of cultured pathogen.</title>
        <authorList>
            <person name="Hoffmann M."/>
            <person name="Sanchez M."/>
            <person name="Timme R."/>
            <person name="Nudel K."/>
            <person name="Bry L."/>
        </authorList>
    </citation>
    <scope>NUCLEOTIDE SEQUENCE [LARGE SCALE GENOMIC DNA]</scope>
    <source>
        <strain evidence="2 3">216</strain>
    </source>
</reference>
<dbReference type="AlphaFoldDB" id="A0ABC8CKT4"/>
<evidence type="ECO:0000313" key="3">
    <source>
        <dbReference type="Proteomes" id="UP000231994"/>
    </source>
</evidence>
<evidence type="ECO:0000313" key="2">
    <source>
        <dbReference type="EMBL" id="ATZ08312.1"/>
    </source>
</evidence>
<accession>A0ABC8CKT4</accession>
<organism evidence="2 3">
    <name type="scientific">Corynebacterium striatum</name>
    <dbReference type="NCBI Taxonomy" id="43770"/>
    <lineage>
        <taxon>Bacteria</taxon>
        <taxon>Bacillati</taxon>
        <taxon>Actinomycetota</taxon>
        <taxon>Actinomycetes</taxon>
        <taxon>Mycobacteriales</taxon>
        <taxon>Corynebacteriaceae</taxon>
        <taxon>Corynebacterium</taxon>
    </lineage>
</organism>
<sequence length="186" mass="19856">MTEPLESPELTPEQVTDLSGGLVPASTPGLAEKISATLAGIRRLCGWHVFPVKEETITVDAFGGTLLRLPTMHVEDISRVVIRGAEVDPSSFGWSQSGMLELYEGEFPDRFRSVEVTLRHGFDQAPDLLRIAAEIVQRSVLAGTGGNVSVGGISVGAPAGGGGGGSITPMATEWRIIDQYKLREWP</sequence>
<name>A0ABC8CKT4_CORST</name>
<feature type="compositionally biased region" description="Low complexity" evidence="1">
    <location>
        <begin position="1"/>
        <end position="13"/>
    </location>
</feature>
<proteinExistence type="predicted"/>
<evidence type="ECO:0000256" key="1">
    <source>
        <dbReference type="SAM" id="MobiDB-lite"/>
    </source>
</evidence>